<organism evidence="4 5">
    <name type="scientific">Phomopsis amygdali</name>
    <name type="common">Fusicoccum amygdali</name>
    <dbReference type="NCBI Taxonomy" id="1214568"/>
    <lineage>
        <taxon>Eukaryota</taxon>
        <taxon>Fungi</taxon>
        <taxon>Dikarya</taxon>
        <taxon>Ascomycota</taxon>
        <taxon>Pezizomycotina</taxon>
        <taxon>Sordariomycetes</taxon>
        <taxon>Sordariomycetidae</taxon>
        <taxon>Diaporthales</taxon>
        <taxon>Diaporthaceae</taxon>
        <taxon>Diaporthe</taxon>
    </lineage>
</organism>
<keyword evidence="2 3" id="KW-0040">ANK repeat</keyword>
<dbReference type="Gene3D" id="1.25.40.20">
    <property type="entry name" value="Ankyrin repeat-containing domain"/>
    <property type="match status" value="3"/>
</dbReference>
<evidence type="ECO:0000313" key="4">
    <source>
        <dbReference type="EMBL" id="KAK2615342.1"/>
    </source>
</evidence>
<feature type="repeat" description="ANK" evidence="3">
    <location>
        <begin position="299"/>
        <end position="331"/>
    </location>
</feature>
<dbReference type="Proteomes" id="UP001265746">
    <property type="component" value="Unassembled WGS sequence"/>
</dbReference>
<keyword evidence="5" id="KW-1185">Reference proteome</keyword>
<dbReference type="SUPFAM" id="SSF48403">
    <property type="entry name" value="Ankyrin repeat"/>
    <property type="match status" value="2"/>
</dbReference>
<feature type="repeat" description="ANK" evidence="3">
    <location>
        <begin position="157"/>
        <end position="190"/>
    </location>
</feature>
<dbReference type="AlphaFoldDB" id="A0AAD9SSS4"/>
<keyword evidence="1" id="KW-0677">Repeat</keyword>
<gene>
    <name evidence="4" type="ORF">N8I77_002105</name>
</gene>
<dbReference type="PANTHER" id="PTHR24166">
    <property type="entry name" value="ROLLING PEBBLES, ISOFORM B"/>
    <property type="match status" value="1"/>
</dbReference>
<sequence length="497" mass="55703">MTPGIYRIPPEIVRKIAVKTGSRELASLALTARILHVWFSPYLYEHNIKHQNANAAVWAAENGRLDVLIRLYRTQPGSPPAFINKLWNGRKDFDRSTRSMLAPGNCTHVSSRMQLTLLHLAVRNGHDDMVIWLLQQGADVDARSNHLCFNPNVKDFNEETSLHYATKEPSGLTTIETLLNVGADPNGGDGDEPLLTPLYEAIVACNFEAANDLLRFGAKPWVHSKKVALAKRQKRRRGTPLQPLPLLHVALRTKEKFSRCRSERYEVCQRKIIRMLLDHGIDIDEKLDGIHARHLRETEGMTPLMMAAKCLDPITVGLLLERGAQVNLQNIDRASALRYALLQNAKLRNSRDLKKDTVKTLLEHGAELLDESANLLSIIMGSIPISKSMEQVFIDNMGPENLTTPGGASRALELCCIFQKFGLYGAIKQNSKVDMTENNIRTVLPQVNPRTRASVVAFLRRMHPELPLGNILDRMGFDVEIPWAVNLEGMSGSEDND</sequence>
<dbReference type="InterPro" id="IPR036770">
    <property type="entry name" value="Ankyrin_rpt-contain_sf"/>
</dbReference>
<comment type="caution">
    <text evidence="4">The sequence shown here is derived from an EMBL/GenBank/DDBJ whole genome shotgun (WGS) entry which is preliminary data.</text>
</comment>
<dbReference type="InterPro" id="IPR050889">
    <property type="entry name" value="Dendritic_Spine_Reg/Scaffold"/>
</dbReference>
<dbReference type="InterPro" id="IPR002110">
    <property type="entry name" value="Ankyrin_rpt"/>
</dbReference>
<protein>
    <submittedName>
        <fullName evidence="4">Uncharacterized protein</fullName>
    </submittedName>
</protein>
<evidence type="ECO:0000256" key="1">
    <source>
        <dbReference type="ARBA" id="ARBA00022737"/>
    </source>
</evidence>
<evidence type="ECO:0000256" key="3">
    <source>
        <dbReference type="PROSITE-ProRule" id="PRU00023"/>
    </source>
</evidence>
<dbReference type="PROSITE" id="PS50297">
    <property type="entry name" value="ANK_REP_REGION"/>
    <property type="match status" value="2"/>
</dbReference>
<dbReference type="EMBL" id="JAUJFL010000001">
    <property type="protein sequence ID" value="KAK2615342.1"/>
    <property type="molecule type" value="Genomic_DNA"/>
</dbReference>
<evidence type="ECO:0000313" key="5">
    <source>
        <dbReference type="Proteomes" id="UP001265746"/>
    </source>
</evidence>
<evidence type="ECO:0000256" key="2">
    <source>
        <dbReference type="ARBA" id="ARBA00023043"/>
    </source>
</evidence>
<name>A0AAD9SSS4_PHOAM</name>
<reference evidence="4" key="1">
    <citation type="submission" date="2023-06" db="EMBL/GenBank/DDBJ databases">
        <authorList>
            <person name="Noh H."/>
        </authorList>
    </citation>
    <scope>NUCLEOTIDE SEQUENCE</scope>
    <source>
        <strain evidence="4">DUCC20226</strain>
    </source>
</reference>
<dbReference type="Pfam" id="PF00023">
    <property type="entry name" value="Ank"/>
    <property type="match status" value="2"/>
</dbReference>
<feature type="repeat" description="ANK" evidence="3">
    <location>
        <begin position="113"/>
        <end position="145"/>
    </location>
</feature>
<dbReference type="PROSITE" id="PS50088">
    <property type="entry name" value="ANK_REPEAT"/>
    <property type="match status" value="3"/>
</dbReference>
<dbReference type="SMART" id="SM00248">
    <property type="entry name" value="ANK"/>
    <property type="match status" value="7"/>
</dbReference>
<proteinExistence type="predicted"/>
<accession>A0AAD9SSS4</accession>
<dbReference type="PANTHER" id="PTHR24166:SF48">
    <property type="entry name" value="PROTEIN VAPYRIN"/>
    <property type="match status" value="1"/>
</dbReference>